<keyword evidence="4" id="KW-1185">Reference proteome</keyword>
<evidence type="ECO:0000313" key="3">
    <source>
        <dbReference type="EMBL" id="GKV47598.1"/>
    </source>
</evidence>
<accession>A0AAV5MFF9</accession>
<dbReference type="Proteomes" id="UP001054252">
    <property type="component" value="Unassembled WGS sequence"/>
</dbReference>
<evidence type="ECO:0000313" key="4">
    <source>
        <dbReference type="Proteomes" id="UP001054252"/>
    </source>
</evidence>
<dbReference type="EMBL" id="BPVZ01000232">
    <property type="protein sequence ID" value="GKV47598.1"/>
    <property type="molecule type" value="Genomic_DNA"/>
</dbReference>
<reference evidence="3 4" key="1">
    <citation type="journal article" date="2021" name="Commun. Biol.">
        <title>The genome of Shorea leprosula (Dipterocarpaceae) highlights the ecological relevance of drought in aseasonal tropical rainforests.</title>
        <authorList>
            <person name="Ng K.K.S."/>
            <person name="Kobayashi M.J."/>
            <person name="Fawcett J.A."/>
            <person name="Hatakeyama M."/>
            <person name="Paape T."/>
            <person name="Ng C.H."/>
            <person name="Ang C.C."/>
            <person name="Tnah L.H."/>
            <person name="Lee C.T."/>
            <person name="Nishiyama T."/>
            <person name="Sese J."/>
            <person name="O'Brien M.J."/>
            <person name="Copetti D."/>
            <person name="Mohd Noor M.I."/>
            <person name="Ong R.C."/>
            <person name="Putra M."/>
            <person name="Sireger I.Z."/>
            <person name="Indrioko S."/>
            <person name="Kosugi Y."/>
            <person name="Izuno A."/>
            <person name="Isagi Y."/>
            <person name="Lee S.L."/>
            <person name="Shimizu K.K."/>
        </authorList>
    </citation>
    <scope>NUCLEOTIDE SEQUENCE [LARGE SCALE GENOMIC DNA]</scope>
    <source>
        <strain evidence="3">214</strain>
    </source>
</reference>
<organism evidence="3 4">
    <name type="scientific">Rubroshorea leprosula</name>
    <dbReference type="NCBI Taxonomy" id="152421"/>
    <lineage>
        <taxon>Eukaryota</taxon>
        <taxon>Viridiplantae</taxon>
        <taxon>Streptophyta</taxon>
        <taxon>Embryophyta</taxon>
        <taxon>Tracheophyta</taxon>
        <taxon>Spermatophyta</taxon>
        <taxon>Magnoliopsida</taxon>
        <taxon>eudicotyledons</taxon>
        <taxon>Gunneridae</taxon>
        <taxon>Pentapetalae</taxon>
        <taxon>rosids</taxon>
        <taxon>malvids</taxon>
        <taxon>Malvales</taxon>
        <taxon>Dipterocarpaceae</taxon>
        <taxon>Rubroshorea</taxon>
    </lineage>
</organism>
<name>A0AAV5MFF9_9ROSI</name>
<comment type="caution">
    <text evidence="3">The sequence shown here is derived from an EMBL/GenBank/DDBJ whole genome shotgun (WGS) entry which is preliminary data.</text>
</comment>
<gene>
    <name evidence="3" type="ORF">SLEP1_g54486</name>
</gene>
<keyword evidence="1" id="KW-0175">Coiled coil</keyword>
<sequence>MKSKLEVVEAENARLKRELEEKKELTKSLLDVIGAVNQRQVSPTNMEPLLAQIKLVVDGFVSLNRKVDEVQQNITQPPGTHVYAQPQHNRLTNQGSQAAATTLPVTQPAGTSRTQQTFQSPGTFTENSDGFQDSLWEELLDQTSPTIDVSPEFRLSPPRVPVDDFFSEARFMFAKIRKSVLVQKRPRSTGQTILSPSTKEYSRIAASLAARNDPLKPEIQEKQEPCQEEQLMKSNIGAFEAANKRLKDEIKERERRMKFNLRAFLVDYRIFMNQIEAKGIVMITFENEKGRLEHDIEEQKRLMKSNMEAFEAKNGHLKLEIGEKEQPMKYNLEAFEAQNASQEMCLPNSSRIAHFDSKEDDVF</sequence>
<feature type="coiled-coil region" evidence="1">
    <location>
        <begin position="5"/>
        <end position="32"/>
    </location>
</feature>
<protein>
    <submittedName>
        <fullName evidence="3">Uncharacterized protein</fullName>
    </submittedName>
</protein>
<feature type="region of interest" description="Disordered" evidence="2">
    <location>
        <begin position="107"/>
        <end position="126"/>
    </location>
</feature>
<evidence type="ECO:0000256" key="2">
    <source>
        <dbReference type="SAM" id="MobiDB-lite"/>
    </source>
</evidence>
<evidence type="ECO:0000256" key="1">
    <source>
        <dbReference type="SAM" id="Coils"/>
    </source>
</evidence>
<dbReference type="AlphaFoldDB" id="A0AAV5MFF9"/>
<proteinExistence type="predicted"/>